<evidence type="ECO:0000259" key="1">
    <source>
        <dbReference type="Pfam" id="PF12146"/>
    </source>
</evidence>
<dbReference type="InterPro" id="IPR022742">
    <property type="entry name" value="Hydrolase_4"/>
</dbReference>
<evidence type="ECO:0000313" key="2">
    <source>
        <dbReference type="EMBL" id="UXP33498.1"/>
    </source>
</evidence>
<evidence type="ECO:0000313" key="3">
    <source>
        <dbReference type="Proteomes" id="UP001065174"/>
    </source>
</evidence>
<reference evidence="2" key="1">
    <citation type="submission" date="2022-09" db="EMBL/GenBank/DDBJ databases">
        <title>Comparative genomics and taxonomic characterization of three novel marine species of genus Reichenbachiella exhibiting antioxidant and polysaccharide degradation activities.</title>
        <authorList>
            <person name="Muhammad N."/>
            <person name="Lee Y.-J."/>
            <person name="Ko J."/>
            <person name="Kim S.-G."/>
        </authorList>
    </citation>
    <scope>NUCLEOTIDE SEQUENCE</scope>
    <source>
        <strain evidence="2">BKB1-1</strain>
    </source>
</reference>
<gene>
    <name evidence="2" type="ORF">N6H18_05970</name>
</gene>
<keyword evidence="3" id="KW-1185">Reference proteome</keyword>
<dbReference type="InterPro" id="IPR029058">
    <property type="entry name" value="AB_hydrolase_fold"/>
</dbReference>
<organism evidence="2 3">
    <name type="scientific">Reichenbachiella agarivorans</name>
    <dbReference type="NCBI Taxonomy" id="2979464"/>
    <lineage>
        <taxon>Bacteria</taxon>
        <taxon>Pseudomonadati</taxon>
        <taxon>Bacteroidota</taxon>
        <taxon>Cytophagia</taxon>
        <taxon>Cytophagales</taxon>
        <taxon>Reichenbachiellaceae</taxon>
        <taxon>Reichenbachiella</taxon>
    </lineage>
</organism>
<sequence length="278" mass="31529">MVDREEFSIVSRDGTQLAGYEYLVPQPKAMVCMIHGLGEHAGRYEHVAQFFCEHNISFYIIDMRGHGLSEGKRGHAPTYEALLDDVEELMMYARSEYNDLPMFLYGHSMGGNIVANYCLLRTTGELKGVVLSSPWFRLVAEPPTWKVNLAKRIATVLPSLTQPNNLNHQDLTHDKAVNQSYADDPMVHSKISVKLFSQCYQHSKWALENSDRLKTPIFSFHGADDPIVNPLGTEAFAESRPDLVRFVSLAETKHEPHNDLKQKEVLDLIIGWIETRVS</sequence>
<accession>A0ABY6CSM9</accession>
<dbReference type="RefSeq" id="WP_262310927.1">
    <property type="nucleotide sequence ID" value="NZ_CP106679.1"/>
</dbReference>
<proteinExistence type="predicted"/>
<feature type="domain" description="Serine aminopeptidase S33" evidence="1">
    <location>
        <begin position="26"/>
        <end position="260"/>
    </location>
</feature>
<protein>
    <submittedName>
        <fullName evidence="2">Lysophospholipase</fullName>
    </submittedName>
</protein>
<dbReference type="Pfam" id="PF12146">
    <property type="entry name" value="Hydrolase_4"/>
    <property type="match status" value="1"/>
</dbReference>
<dbReference type="PANTHER" id="PTHR11614">
    <property type="entry name" value="PHOSPHOLIPASE-RELATED"/>
    <property type="match status" value="1"/>
</dbReference>
<dbReference type="EMBL" id="CP106679">
    <property type="protein sequence ID" value="UXP33498.1"/>
    <property type="molecule type" value="Genomic_DNA"/>
</dbReference>
<dbReference type="InterPro" id="IPR051044">
    <property type="entry name" value="MAG_DAG_Lipase"/>
</dbReference>
<dbReference type="Proteomes" id="UP001065174">
    <property type="component" value="Chromosome"/>
</dbReference>
<name>A0ABY6CSM9_9BACT</name>
<dbReference type="SUPFAM" id="SSF53474">
    <property type="entry name" value="alpha/beta-Hydrolases"/>
    <property type="match status" value="1"/>
</dbReference>
<dbReference type="Gene3D" id="3.40.50.1820">
    <property type="entry name" value="alpha/beta hydrolase"/>
    <property type="match status" value="1"/>
</dbReference>